<comment type="caution">
    <text evidence="20">The sequence shown here is derived from an EMBL/GenBank/DDBJ whole genome shotgun (WGS) entry which is preliminary data.</text>
</comment>
<keyword evidence="11" id="KW-0479">Metal-binding</keyword>
<evidence type="ECO:0000256" key="4">
    <source>
        <dbReference type="ARBA" id="ARBA00004571"/>
    </source>
</evidence>
<evidence type="ECO:0000256" key="7">
    <source>
        <dbReference type="ARBA" id="ARBA00013179"/>
    </source>
</evidence>
<evidence type="ECO:0000256" key="17">
    <source>
        <dbReference type="ARBA" id="ARBA00023136"/>
    </source>
</evidence>
<evidence type="ECO:0000256" key="12">
    <source>
        <dbReference type="ARBA" id="ARBA00022729"/>
    </source>
</evidence>
<keyword evidence="18" id="KW-0998">Cell outer membrane</keyword>
<comment type="subunit">
    <text evidence="6">Homodimer; dimerization is reversible, and the dimeric form is the active one.</text>
</comment>
<evidence type="ECO:0000256" key="13">
    <source>
        <dbReference type="ARBA" id="ARBA00022801"/>
    </source>
</evidence>
<dbReference type="Pfam" id="PF02253">
    <property type="entry name" value="PLA1"/>
    <property type="match status" value="1"/>
</dbReference>
<evidence type="ECO:0000313" key="21">
    <source>
        <dbReference type="Proteomes" id="UP000664044"/>
    </source>
</evidence>
<evidence type="ECO:0000256" key="6">
    <source>
        <dbReference type="ARBA" id="ARBA00011702"/>
    </source>
</evidence>
<keyword evidence="14" id="KW-0106">Calcium</keyword>
<evidence type="ECO:0000256" key="14">
    <source>
        <dbReference type="ARBA" id="ARBA00022837"/>
    </source>
</evidence>
<comment type="similarity">
    <text evidence="5">Belongs to the phospholipase A1 family.</text>
</comment>
<proteinExistence type="inferred from homology"/>
<evidence type="ECO:0000313" key="20">
    <source>
        <dbReference type="EMBL" id="MBO0353878.1"/>
    </source>
</evidence>
<evidence type="ECO:0000256" key="16">
    <source>
        <dbReference type="ARBA" id="ARBA00023098"/>
    </source>
</evidence>
<evidence type="ECO:0000256" key="2">
    <source>
        <dbReference type="ARBA" id="ARBA00001604"/>
    </source>
</evidence>
<evidence type="ECO:0000256" key="10">
    <source>
        <dbReference type="ARBA" id="ARBA00022692"/>
    </source>
</evidence>
<dbReference type="PANTHER" id="PTHR40457:SF1">
    <property type="entry name" value="PHOSPHOLIPASE A1"/>
    <property type="match status" value="1"/>
</dbReference>
<evidence type="ECO:0000256" key="15">
    <source>
        <dbReference type="ARBA" id="ARBA00022963"/>
    </source>
</evidence>
<evidence type="ECO:0000256" key="3">
    <source>
        <dbReference type="ARBA" id="ARBA00001913"/>
    </source>
</evidence>
<comment type="subcellular location">
    <subcellularLocation>
        <location evidence="4">Cell outer membrane</location>
        <topology evidence="4">Multi-pass membrane protein</topology>
    </subcellularLocation>
</comment>
<dbReference type="EMBL" id="JAFLNL010000003">
    <property type="protein sequence ID" value="MBO0353878.1"/>
    <property type="molecule type" value="Genomic_DNA"/>
</dbReference>
<evidence type="ECO:0000256" key="9">
    <source>
        <dbReference type="ARBA" id="ARBA00022452"/>
    </source>
</evidence>
<keyword evidence="16" id="KW-0443">Lipid metabolism</keyword>
<evidence type="ECO:0000256" key="11">
    <source>
        <dbReference type="ARBA" id="ARBA00022723"/>
    </source>
</evidence>
<evidence type="ECO:0000256" key="1">
    <source>
        <dbReference type="ARBA" id="ARBA00000111"/>
    </source>
</evidence>
<dbReference type="Proteomes" id="UP000664044">
    <property type="component" value="Unassembled WGS sequence"/>
</dbReference>
<dbReference type="EC" id="3.1.1.4" evidence="8"/>
<keyword evidence="9" id="KW-1134">Transmembrane beta strand</keyword>
<comment type="catalytic activity">
    <reaction evidence="1">
        <text>a 1,2-diacyl-sn-glycero-3-phosphocholine + H2O = a 2-acyl-sn-glycero-3-phosphocholine + a fatty acid + H(+)</text>
        <dbReference type="Rhea" id="RHEA:18689"/>
        <dbReference type="ChEBI" id="CHEBI:15377"/>
        <dbReference type="ChEBI" id="CHEBI:15378"/>
        <dbReference type="ChEBI" id="CHEBI:28868"/>
        <dbReference type="ChEBI" id="CHEBI:57643"/>
        <dbReference type="ChEBI" id="CHEBI:57875"/>
        <dbReference type="EC" id="3.1.1.32"/>
    </reaction>
</comment>
<name>A0ABS3G3K4_9FLAO</name>
<dbReference type="PRINTS" id="PR01486">
    <property type="entry name" value="PHPHLIPASEA1"/>
</dbReference>
<organism evidence="20 21">
    <name type="scientific">Flagellimonas aurea</name>
    <dbReference type="NCBI Taxonomy" id="2915619"/>
    <lineage>
        <taxon>Bacteria</taxon>
        <taxon>Pseudomonadati</taxon>
        <taxon>Bacteroidota</taxon>
        <taxon>Flavobacteriia</taxon>
        <taxon>Flavobacteriales</taxon>
        <taxon>Flavobacteriaceae</taxon>
        <taxon>Flagellimonas</taxon>
    </lineage>
</organism>
<evidence type="ECO:0000256" key="8">
    <source>
        <dbReference type="ARBA" id="ARBA00013278"/>
    </source>
</evidence>
<accession>A0ABS3G3K4</accession>
<keyword evidence="13" id="KW-0378">Hydrolase</keyword>
<dbReference type="Gene3D" id="2.40.230.10">
    <property type="entry name" value="Phospholipase A1"/>
    <property type="match status" value="1"/>
</dbReference>
<dbReference type="InterPro" id="IPR036541">
    <property type="entry name" value="PLipase_A1_sf"/>
</dbReference>
<gene>
    <name evidence="20" type="ORF">J0656_07605</name>
</gene>
<keyword evidence="12" id="KW-0732">Signal</keyword>
<evidence type="ECO:0000256" key="5">
    <source>
        <dbReference type="ARBA" id="ARBA00010525"/>
    </source>
</evidence>
<dbReference type="EC" id="3.1.1.32" evidence="7"/>
<keyword evidence="21" id="KW-1185">Reference proteome</keyword>
<reference evidence="20 21" key="1">
    <citation type="submission" date="2021-03" db="EMBL/GenBank/DDBJ databases">
        <title>Muricauda lutimaris sp. nov. and Muricauda ruestringensis sp. nov, two marine members of the Flavobacteriaceae isolated from deep sea sediments of Western Pacific.</title>
        <authorList>
            <person name="Zhao S."/>
            <person name="Liu R."/>
        </authorList>
    </citation>
    <scope>NUCLEOTIDE SEQUENCE [LARGE SCALE GENOMIC DNA]</scope>
    <source>
        <strain evidence="20 21">BC31-1-A7</strain>
    </source>
</reference>
<dbReference type="PANTHER" id="PTHR40457">
    <property type="entry name" value="PHOSPHOLIPASE A1"/>
    <property type="match status" value="1"/>
</dbReference>
<sequence length="281" mass="33289">MSYRTKLTNTLIICCFCIFLGHGQMISRSELNDSIQNFSYFTIHKDNYFISGFPLTNDINSNTADAKYQISFKQMITRDRLPWETYLFITYTQKAFWNIYKDSYPFRDINFNPSLVLGKTVFDKNQKLEGIATIAFEHESNGRDSIYSRSWNRITASYITNLTKRTVAEFKAWVPFGYQNGNPELLEYTGLAEINLEHELKKNRLYLNVLLRKGLNFKAKGAFRPRLYFAPFGKNTSNQYIMVEWYWGHGESLLEYEEFRSMIRFGYVIKSNEFNFFRMKN</sequence>
<keyword evidence="10" id="KW-0812">Transmembrane</keyword>
<protein>
    <recommendedName>
        <fullName evidence="19">Phosphatidylcholine 1-acylhydrolase</fullName>
        <ecNumber evidence="7">3.1.1.32</ecNumber>
        <ecNumber evidence="8">3.1.1.4</ecNumber>
    </recommendedName>
</protein>
<comment type="catalytic activity">
    <reaction evidence="2">
        <text>a 1,2-diacyl-sn-glycero-3-phosphocholine + H2O = a 1-acyl-sn-glycero-3-phosphocholine + a fatty acid + H(+)</text>
        <dbReference type="Rhea" id="RHEA:15801"/>
        <dbReference type="ChEBI" id="CHEBI:15377"/>
        <dbReference type="ChEBI" id="CHEBI:15378"/>
        <dbReference type="ChEBI" id="CHEBI:28868"/>
        <dbReference type="ChEBI" id="CHEBI:57643"/>
        <dbReference type="ChEBI" id="CHEBI:58168"/>
        <dbReference type="EC" id="3.1.1.4"/>
    </reaction>
</comment>
<comment type="cofactor">
    <cofactor evidence="3">
        <name>Ca(2+)</name>
        <dbReference type="ChEBI" id="CHEBI:29108"/>
    </cofactor>
</comment>
<dbReference type="SUPFAM" id="SSF56931">
    <property type="entry name" value="Outer membrane phospholipase A (OMPLA)"/>
    <property type="match status" value="1"/>
</dbReference>
<evidence type="ECO:0000256" key="19">
    <source>
        <dbReference type="ARBA" id="ARBA00032375"/>
    </source>
</evidence>
<dbReference type="InterPro" id="IPR003187">
    <property type="entry name" value="PLipase_A1"/>
</dbReference>
<keyword evidence="15" id="KW-0442">Lipid degradation</keyword>
<evidence type="ECO:0000256" key="18">
    <source>
        <dbReference type="ARBA" id="ARBA00023237"/>
    </source>
</evidence>
<keyword evidence="17" id="KW-0472">Membrane</keyword>